<feature type="non-terminal residue" evidence="1">
    <location>
        <position position="193"/>
    </location>
</feature>
<dbReference type="Proteomes" id="UP000591131">
    <property type="component" value="Unassembled WGS sequence"/>
</dbReference>
<evidence type="ECO:0000313" key="1">
    <source>
        <dbReference type="EMBL" id="KAF4670731.1"/>
    </source>
</evidence>
<dbReference type="Pfam" id="PF10294">
    <property type="entry name" value="Methyltransf_16"/>
    <property type="match status" value="1"/>
</dbReference>
<reference evidence="1 2" key="1">
    <citation type="submission" date="2020-04" db="EMBL/GenBank/DDBJ databases">
        <title>Perkinsus chesapeaki whole genome sequence.</title>
        <authorList>
            <person name="Bogema D.R."/>
        </authorList>
    </citation>
    <scope>NUCLEOTIDE SEQUENCE [LARGE SCALE GENOMIC DNA]</scope>
    <source>
        <strain evidence="1">ATCC PRA-425</strain>
    </source>
</reference>
<proteinExistence type="predicted"/>
<sequence>TQRWASGDRFAEMLGEPNKYKGLSDYFEDCNTVLELGCGVGVAGIMLAKTHTNLSVILTDLPQCTELAQENVSYNSLDDRVMVNAYTWGDPVHQYAFNPPGLILGTDVLYDPHLFDKFLSCLEAFARLRPIDGVKVAIAYQERSDDDRRFVEDVLMPKLNPLTVIKYKGSSGDTSTPCEVLLGTFRASYVQVC</sequence>
<keyword evidence="2" id="KW-1185">Reference proteome</keyword>
<dbReference type="Gene3D" id="3.40.50.150">
    <property type="entry name" value="Vaccinia Virus protein VP39"/>
    <property type="match status" value="1"/>
</dbReference>
<dbReference type="CDD" id="cd02440">
    <property type="entry name" value="AdoMet_MTases"/>
    <property type="match status" value="1"/>
</dbReference>
<dbReference type="AlphaFoldDB" id="A0A7J6MIA2"/>
<protein>
    <submittedName>
        <fullName evidence="1">Uncharacterized protein</fullName>
    </submittedName>
</protein>
<name>A0A7J6MIA2_PERCH</name>
<dbReference type="SUPFAM" id="SSF53335">
    <property type="entry name" value="S-adenosyl-L-methionine-dependent methyltransferases"/>
    <property type="match status" value="1"/>
</dbReference>
<dbReference type="InterPro" id="IPR029063">
    <property type="entry name" value="SAM-dependent_MTases_sf"/>
</dbReference>
<evidence type="ECO:0000313" key="2">
    <source>
        <dbReference type="Proteomes" id="UP000591131"/>
    </source>
</evidence>
<accession>A0A7J6MIA2</accession>
<comment type="caution">
    <text evidence="1">The sequence shown here is derived from an EMBL/GenBank/DDBJ whole genome shotgun (WGS) entry which is preliminary data.</text>
</comment>
<organism evidence="1 2">
    <name type="scientific">Perkinsus chesapeaki</name>
    <name type="common">Clam parasite</name>
    <name type="synonym">Perkinsus andrewsi</name>
    <dbReference type="NCBI Taxonomy" id="330153"/>
    <lineage>
        <taxon>Eukaryota</taxon>
        <taxon>Sar</taxon>
        <taxon>Alveolata</taxon>
        <taxon>Perkinsozoa</taxon>
        <taxon>Perkinsea</taxon>
        <taxon>Perkinsida</taxon>
        <taxon>Perkinsidae</taxon>
        <taxon>Perkinsus</taxon>
    </lineage>
</organism>
<gene>
    <name evidence="1" type="ORF">FOL47_001880</name>
</gene>
<dbReference type="InterPro" id="IPR019410">
    <property type="entry name" value="Methyltransf_16"/>
</dbReference>
<dbReference type="PANTHER" id="PTHR14614">
    <property type="entry name" value="HEPATOCELLULAR CARCINOMA-ASSOCIATED ANTIGEN"/>
    <property type="match status" value="1"/>
</dbReference>
<dbReference type="EMBL" id="JAAPAO010000147">
    <property type="protein sequence ID" value="KAF4670731.1"/>
    <property type="molecule type" value="Genomic_DNA"/>
</dbReference>
<dbReference type="OrthoDB" id="310435at2759"/>